<dbReference type="Proteomes" id="UP000075515">
    <property type="component" value="Unassembled WGS sequence"/>
</dbReference>
<comment type="caution">
    <text evidence="2">The sequence shown here is derived from an EMBL/GenBank/DDBJ whole genome shotgun (WGS) entry which is preliminary data.</text>
</comment>
<dbReference type="AlphaFoldDB" id="A0A150RJP9"/>
<name>A0A150RJP9_SORCE</name>
<feature type="region of interest" description="Disordered" evidence="1">
    <location>
        <begin position="1"/>
        <end position="20"/>
    </location>
</feature>
<dbReference type="EMBL" id="JEMC01003560">
    <property type="protein sequence ID" value="KYF80371.1"/>
    <property type="molecule type" value="Genomic_DNA"/>
</dbReference>
<dbReference type="InterPro" id="IPR036388">
    <property type="entry name" value="WH-like_DNA-bd_sf"/>
</dbReference>
<organism evidence="2 3">
    <name type="scientific">Sorangium cellulosum</name>
    <name type="common">Polyangium cellulosum</name>
    <dbReference type="NCBI Taxonomy" id="56"/>
    <lineage>
        <taxon>Bacteria</taxon>
        <taxon>Pseudomonadati</taxon>
        <taxon>Myxococcota</taxon>
        <taxon>Polyangia</taxon>
        <taxon>Polyangiales</taxon>
        <taxon>Polyangiaceae</taxon>
        <taxon>Sorangium</taxon>
    </lineage>
</organism>
<evidence type="ECO:0000313" key="3">
    <source>
        <dbReference type="Proteomes" id="UP000075515"/>
    </source>
</evidence>
<sequence>MKRPRKGARRPPAARHPRRRPSIDAILAERSVIVAVLVSSGIPVRDRADIEQDIVIGAWRSVRRGMYRPDPKADPRKALRAWLYGVAWRKAGHYLGSAYVRRAVLHAEPLGLLRELVGPSLHAQVEAREMLGALADLPPWQREILLAVDLPEPLSAYAAQRGMSPGTAASRLRIARAMLALKLRRWRR</sequence>
<proteinExistence type="predicted"/>
<dbReference type="InterPro" id="IPR013325">
    <property type="entry name" value="RNA_pol_sigma_r2"/>
</dbReference>
<dbReference type="Gene3D" id="1.10.10.10">
    <property type="entry name" value="Winged helix-like DNA-binding domain superfamily/Winged helix DNA-binding domain"/>
    <property type="match status" value="1"/>
</dbReference>
<evidence type="ECO:0008006" key="4">
    <source>
        <dbReference type="Google" id="ProtNLM"/>
    </source>
</evidence>
<dbReference type="SUPFAM" id="SSF88946">
    <property type="entry name" value="Sigma2 domain of RNA polymerase sigma factors"/>
    <property type="match status" value="1"/>
</dbReference>
<gene>
    <name evidence="2" type="ORF">BE18_21380</name>
</gene>
<dbReference type="GO" id="GO:0006352">
    <property type="term" value="P:DNA-templated transcription initiation"/>
    <property type="evidence" value="ECO:0007669"/>
    <property type="project" value="InterPro"/>
</dbReference>
<evidence type="ECO:0000313" key="2">
    <source>
        <dbReference type="EMBL" id="KYF80371.1"/>
    </source>
</evidence>
<reference evidence="2 3" key="1">
    <citation type="submission" date="2014-02" db="EMBL/GenBank/DDBJ databases">
        <title>The small core and large imbalanced accessory genome model reveals a collaborative survival strategy of Sorangium cellulosum strains in nature.</title>
        <authorList>
            <person name="Han K."/>
            <person name="Peng R."/>
            <person name="Blom J."/>
            <person name="Li Y.-Z."/>
        </authorList>
    </citation>
    <scope>NUCLEOTIDE SEQUENCE [LARGE SCALE GENOMIC DNA]</scope>
    <source>
        <strain evidence="2 3">So0149</strain>
    </source>
</reference>
<dbReference type="GO" id="GO:0003700">
    <property type="term" value="F:DNA-binding transcription factor activity"/>
    <property type="evidence" value="ECO:0007669"/>
    <property type="project" value="InterPro"/>
</dbReference>
<protein>
    <recommendedName>
        <fullName evidence="4">RNA polymerase sigma-70 region 2 domain-containing protein</fullName>
    </recommendedName>
</protein>
<accession>A0A150RJP9</accession>
<evidence type="ECO:0000256" key="1">
    <source>
        <dbReference type="SAM" id="MobiDB-lite"/>
    </source>
</evidence>